<comment type="caution">
    <text evidence="2">The sequence shown here is derived from an EMBL/GenBank/DDBJ whole genome shotgun (WGS) entry which is preliminary data.</text>
</comment>
<evidence type="ECO:0000313" key="2">
    <source>
        <dbReference type="EMBL" id="MBB4138164.1"/>
    </source>
</evidence>
<organism evidence="2 3">
    <name type="scientific">Gordonia humi</name>
    <dbReference type="NCBI Taxonomy" id="686429"/>
    <lineage>
        <taxon>Bacteria</taxon>
        <taxon>Bacillati</taxon>
        <taxon>Actinomycetota</taxon>
        <taxon>Actinomycetes</taxon>
        <taxon>Mycobacteriales</taxon>
        <taxon>Gordoniaceae</taxon>
        <taxon>Gordonia</taxon>
    </lineage>
</organism>
<dbReference type="RefSeq" id="WP_183373387.1">
    <property type="nucleotide sequence ID" value="NZ_BAABHL010000172.1"/>
</dbReference>
<dbReference type="Proteomes" id="UP000551501">
    <property type="component" value="Unassembled WGS sequence"/>
</dbReference>
<feature type="domain" description="DUF4387" evidence="1">
    <location>
        <begin position="7"/>
        <end position="102"/>
    </location>
</feature>
<dbReference type="Pfam" id="PF14330">
    <property type="entry name" value="DUF4387"/>
    <property type="match status" value="1"/>
</dbReference>
<name>A0A840F671_9ACTN</name>
<proteinExistence type="predicted"/>
<protein>
    <recommendedName>
        <fullName evidence="1">DUF4387 domain-containing protein</fullName>
    </recommendedName>
</protein>
<accession>A0A840F671</accession>
<gene>
    <name evidence="2" type="ORF">BKA16_004789</name>
</gene>
<evidence type="ECO:0000313" key="3">
    <source>
        <dbReference type="Proteomes" id="UP000551501"/>
    </source>
</evidence>
<dbReference type="EMBL" id="JACIFP010000003">
    <property type="protein sequence ID" value="MBB4138164.1"/>
    <property type="molecule type" value="Genomic_DNA"/>
</dbReference>
<reference evidence="2 3" key="1">
    <citation type="submission" date="2020-08" db="EMBL/GenBank/DDBJ databases">
        <title>Sequencing the genomes of 1000 actinobacteria strains.</title>
        <authorList>
            <person name="Klenk H.-P."/>
        </authorList>
    </citation>
    <scope>NUCLEOTIDE SEQUENCE [LARGE SCALE GENOMIC DNA]</scope>
    <source>
        <strain evidence="2 3">DSM 45298</strain>
    </source>
</reference>
<sequence>MPNTLPLRQVATKIRSKNAGPFWITIDLFFSTDEAYATTVRSGAITRQLVADLYGVDHSHIKLFELPDIRAIKVSYPRVTSQGSIHDRDIHAAQQYIPLLDIAITQPDPEAPDL</sequence>
<evidence type="ECO:0000259" key="1">
    <source>
        <dbReference type="Pfam" id="PF14330"/>
    </source>
</evidence>
<dbReference type="InterPro" id="IPR025496">
    <property type="entry name" value="DUF4387"/>
</dbReference>
<keyword evidence="3" id="KW-1185">Reference proteome</keyword>
<dbReference type="AlphaFoldDB" id="A0A840F671"/>